<keyword evidence="3" id="KW-1185">Reference proteome</keyword>
<dbReference type="EMBL" id="CADEAL010000113">
    <property type="protein sequence ID" value="CAB1414571.1"/>
    <property type="molecule type" value="Genomic_DNA"/>
</dbReference>
<feature type="compositionally biased region" description="Basic and acidic residues" evidence="1">
    <location>
        <begin position="126"/>
        <end position="136"/>
    </location>
</feature>
<evidence type="ECO:0000313" key="2">
    <source>
        <dbReference type="EMBL" id="CAB1414571.1"/>
    </source>
</evidence>
<comment type="caution">
    <text evidence="2">The sequence shown here is derived from an EMBL/GenBank/DDBJ whole genome shotgun (WGS) entry which is preliminary data.</text>
</comment>
<reference evidence="2" key="1">
    <citation type="submission" date="2020-03" db="EMBL/GenBank/DDBJ databases">
        <authorList>
            <person name="Weist P."/>
        </authorList>
    </citation>
    <scope>NUCLEOTIDE SEQUENCE</scope>
</reference>
<evidence type="ECO:0000256" key="1">
    <source>
        <dbReference type="SAM" id="MobiDB-lite"/>
    </source>
</evidence>
<feature type="region of interest" description="Disordered" evidence="1">
    <location>
        <begin position="110"/>
        <end position="152"/>
    </location>
</feature>
<sequence length="407" mass="44502">MDNSDEPEDLLDGKIVFQKNKDRTFSKTKQYPPNHRNAKHVLVGEGRSSGMRQTRLTRRTHCAKEAPMVARLERSLVGFGVMVGHLCQSQRPEEELKGSGVCLRNTSRQLHTVSNSGSNGMSPAGAEKRGAERSEQNCKLSQKRLKSPKSRAEEAFRREPLILCGRLKEGYAAGHVNLKEIIARHNDETNDHPVLLRLPADLLLVWVELLSTSPGAQPCLSLRGAGSSVRTERSGTTLLPTHSGTVESGEKGERLMSIARVPLDSVWTNTHSPRVTPGDVELVFSPVDVQARVFCETLFQKESFGSVPVVVVFQRRSVSCTCAQGGPPRGTRVDHRFDKQSASGSAHDIGSGGSTACTAQRRSLPAGRCSHQVCAFHPAPFSAFSDSPHARFVKLSPVDFTLHSDNE</sequence>
<feature type="compositionally biased region" description="Polar residues" evidence="1">
    <location>
        <begin position="110"/>
        <end position="121"/>
    </location>
</feature>
<proteinExistence type="predicted"/>
<gene>
    <name evidence="2" type="ORF">PLEPLA_LOCUS2280</name>
</gene>
<accession>A0A9N7Y6H4</accession>
<evidence type="ECO:0000313" key="3">
    <source>
        <dbReference type="Proteomes" id="UP001153269"/>
    </source>
</evidence>
<protein>
    <submittedName>
        <fullName evidence="2">Uncharacterized protein</fullName>
    </submittedName>
</protein>
<organism evidence="2 3">
    <name type="scientific">Pleuronectes platessa</name>
    <name type="common">European plaice</name>
    <dbReference type="NCBI Taxonomy" id="8262"/>
    <lineage>
        <taxon>Eukaryota</taxon>
        <taxon>Metazoa</taxon>
        <taxon>Chordata</taxon>
        <taxon>Craniata</taxon>
        <taxon>Vertebrata</taxon>
        <taxon>Euteleostomi</taxon>
        <taxon>Actinopterygii</taxon>
        <taxon>Neopterygii</taxon>
        <taxon>Teleostei</taxon>
        <taxon>Neoteleostei</taxon>
        <taxon>Acanthomorphata</taxon>
        <taxon>Carangaria</taxon>
        <taxon>Pleuronectiformes</taxon>
        <taxon>Pleuronectoidei</taxon>
        <taxon>Pleuronectidae</taxon>
        <taxon>Pleuronectes</taxon>
    </lineage>
</organism>
<dbReference type="Proteomes" id="UP001153269">
    <property type="component" value="Unassembled WGS sequence"/>
</dbReference>
<name>A0A9N7Y6H4_PLEPL</name>
<dbReference type="AlphaFoldDB" id="A0A9N7Y6H4"/>